<dbReference type="EMBL" id="UINC01008897">
    <property type="protein sequence ID" value="SVA39989.1"/>
    <property type="molecule type" value="Genomic_DNA"/>
</dbReference>
<protein>
    <submittedName>
        <fullName evidence="1">Uncharacterized protein</fullName>
    </submittedName>
</protein>
<name>A0A381VI01_9ZZZZ</name>
<accession>A0A381VI01</accession>
<gene>
    <name evidence="1" type="ORF">METZ01_LOCUS92843</name>
</gene>
<dbReference type="AlphaFoldDB" id="A0A381VI01"/>
<evidence type="ECO:0000313" key="1">
    <source>
        <dbReference type="EMBL" id="SVA39989.1"/>
    </source>
</evidence>
<organism evidence="1">
    <name type="scientific">marine metagenome</name>
    <dbReference type="NCBI Taxonomy" id="408172"/>
    <lineage>
        <taxon>unclassified sequences</taxon>
        <taxon>metagenomes</taxon>
        <taxon>ecological metagenomes</taxon>
    </lineage>
</organism>
<proteinExistence type="predicted"/>
<sequence>MIGCLGTMQNDLTPFTLHIAEDSAKQLVNS</sequence>
<reference evidence="1" key="1">
    <citation type="submission" date="2018-05" db="EMBL/GenBank/DDBJ databases">
        <authorList>
            <person name="Lanie J.A."/>
            <person name="Ng W.-L."/>
            <person name="Kazmierczak K.M."/>
            <person name="Andrzejewski T.M."/>
            <person name="Davidsen T.M."/>
            <person name="Wayne K.J."/>
            <person name="Tettelin H."/>
            <person name="Glass J.I."/>
            <person name="Rusch D."/>
            <person name="Podicherti R."/>
            <person name="Tsui H.-C.T."/>
            <person name="Winkler M.E."/>
        </authorList>
    </citation>
    <scope>NUCLEOTIDE SEQUENCE</scope>
</reference>